<dbReference type="Gene3D" id="1.10.510.10">
    <property type="entry name" value="Transferase(Phosphotransferase) domain 1"/>
    <property type="match status" value="1"/>
</dbReference>
<name>A0A9Q0CUP3_9POAL</name>
<dbReference type="GO" id="GO:0004674">
    <property type="term" value="F:protein serine/threonine kinase activity"/>
    <property type="evidence" value="ECO:0007669"/>
    <property type="project" value="UniProtKB-KW"/>
</dbReference>
<keyword evidence="8" id="KW-1185">Reference proteome</keyword>
<feature type="domain" description="Protein kinase" evidence="6">
    <location>
        <begin position="91"/>
        <end position="356"/>
    </location>
</feature>
<keyword evidence="3" id="KW-0472">Membrane</keyword>
<dbReference type="PANTHER" id="PTHR47985:SF63">
    <property type="entry name" value="OS05G0463000 PROTEIN"/>
    <property type="match status" value="1"/>
</dbReference>
<keyword evidence="2" id="KW-0418">Kinase</keyword>
<evidence type="ECO:0000256" key="3">
    <source>
        <dbReference type="ARBA" id="ARBA00023136"/>
    </source>
</evidence>
<organism evidence="7 8">
    <name type="scientific">Rhynchospora breviuscula</name>
    <dbReference type="NCBI Taxonomy" id="2022672"/>
    <lineage>
        <taxon>Eukaryota</taxon>
        <taxon>Viridiplantae</taxon>
        <taxon>Streptophyta</taxon>
        <taxon>Embryophyta</taxon>
        <taxon>Tracheophyta</taxon>
        <taxon>Spermatophyta</taxon>
        <taxon>Magnoliopsida</taxon>
        <taxon>Liliopsida</taxon>
        <taxon>Poales</taxon>
        <taxon>Cyperaceae</taxon>
        <taxon>Cyperoideae</taxon>
        <taxon>Rhynchosporeae</taxon>
        <taxon>Rhynchospora</taxon>
    </lineage>
</organism>
<dbReference type="GO" id="GO:0005524">
    <property type="term" value="F:ATP binding"/>
    <property type="evidence" value="ECO:0007669"/>
    <property type="project" value="UniProtKB-UniRule"/>
</dbReference>
<evidence type="ECO:0000256" key="2">
    <source>
        <dbReference type="ARBA" id="ARBA00022527"/>
    </source>
</evidence>
<dbReference type="SUPFAM" id="SSF56112">
    <property type="entry name" value="Protein kinase-like (PK-like)"/>
    <property type="match status" value="1"/>
</dbReference>
<feature type="compositionally biased region" description="Polar residues" evidence="5">
    <location>
        <begin position="23"/>
        <end position="47"/>
    </location>
</feature>
<dbReference type="PANTHER" id="PTHR47985">
    <property type="entry name" value="OS07G0668900 PROTEIN"/>
    <property type="match status" value="1"/>
</dbReference>
<protein>
    <recommendedName>
        <fullName evidence="6">Protein kinase domain-containing protein</fullName>
    </recommendedName>
</protein>
<evidence type="ECO:0000313" key="7">
    <source>
        <dbReference type="EMBL" id="KAJ1700487.1"/>
    </source>
</evidence>
<feature type="binding site" evidence="4">
    <location>
        <position position="120"/>
    </location>
    <ligand>
        <name>ATP</name>
        <dbReference type="ChEBI" id="CHEBI:30616"/>
    </ligand>
</feature>
<evidence type="ECO:0000256" key="4">
    <source>
        <dbReference type="PROSITE-ProRule" id="PRU10141"/>
    </source>
</evidence>
<dbReference type="PROSITE" id="PS50011">
    <property type="entry name" value="PROTEIN_KINASE_DOM"/>
    <property type="match status" value="1"/>
</dbReference>
<dbReference type="InterPro" id="IPR000719">
    <property type="entry name" value="Prot_kinase_dom"/>
</dbReference>
<keyword evidence="2" id="KW-0808">Transferase</keyword>
<evidence type="ECO:0000313" key="8">
    <source>
        <dbReference type="Proteomes" id="UP001151287"/>
    </source>
</evidence>
<keyword evidence="2" id="KW-0723">Serine/threonine-protein kinase</keyword>
<dbReference type="OrthoDB" id="648843at2759"/>
<dbReference type="AlphaFoldDB" id="A0A9Q0CUP3"/>
<gene>
    <name evidence="7" type="ORF">LUZ63_000266</name>
</gene>
<evidence type="ECO:0000256" key="5">
    <source>
        <dbReference type="SAM" id="MobiDB-lite"/>
    </source>
</evidence>
<dbReference type="Gene3D" id="3.30.200.20">
    <property type="entry name" value="Phosphorylase Kinase, domain 1"/>
    <property type="match status" value="1"/>
</dbReference>
<keyword evidence="4" id="KW-0067">ATP-binding</keyword>
<dbReference type="InterPro" id="IPR011009">
    <property type="entry name" value="Kinase-like_dom_sf"/>
</dbReference>
<reference evidence="7" key="1">
    <citation type="journal article" date="2022" name="Cell">
        <title>Repeat-based holocentromeres influence genome architecture and karyotype evolution.</title>
        <authorList>
            <person name="Hofstatter P.G."/>
            <person name="Thangavel G."/>
            <person name="Lux T."/>
            <person name="Neumann P."/>
            <person name="Vondrak T."/>
            <person name="Novak P."/>
            <person name="Zhang M."/>
            <person name="Costa L."/>
            <person name="Castellani M."/>
            <person name="Scott A."/>
            <person name="Toegelov H."/>
            <person name="Fuchs J."/>
            <person name="Mata-Sucre Y."/>
            <person name="Dias Y."/>
            <person name="Vanzela A.L.L."/>
            <person name="Huettel B."/>
            <person name="Almeida C.C.S."/>
            <person name="Simkova H."/>
            <person name="Souza G."/>
            <person name="Pedrosa-Harand A."/>
            <person name="Macas J."/>
            <person name="Mayer K.F.X."/>
            <person name="Houben A."/>
            <person name="Marques A."/>
        </authorList>
    </citation>
    <scope>NUCLEOTIDE SEQUENCE</scope>
    <source>
        <strain evidence="7">RhyBre1mFocal</strain>
    </source>
</reference>
<dbReference type="EMBL" id="JAMQYH010000001">
    <property type="protein sequence ID" value="KAJ1700487.1"/>
    <property type="molecule type" value="Genomic_DNA"/>
</dbReference>
<dbReference type="InterPro" id="IPR001245">
    <property type="entry name" value="Ser-Thr/Tyr_kinase_cat_dom"/>
</dbReference>
<comment type="caution">
    <text evidence="7">The sequence shown here is derived from an EMBL/GenBank/DDBJ whole genome shotgun (WGS) entry which is preliminary data.</text>
</comment>
<dbReference type="GO" id="GO:0016020">
    <property type="term" value="C:membrane"/>
    <property type="evidence" value="ECO:0007669"/>
    <property type="project" value="UniProtKB-SubCell"/>
</dbReference>
<accession>A0A9Q0CUP3</accession>
<proteinExistence type="predicted"/>
<dbReference type="Proteomes" id="UP001151287">
    <property type="component" value="Unassembled WGS sequence"/>
</dbReference>
<keyword evidence="4" id="KW-0547">Nucleotide-binding</keyword>
<dbReference type="Pfam" id="PF07714">
    <property type="entry name" value="PK_Tyr_Ser-Thr"/>
    <property type="match status" value="1"/>
</dbReference>
<evidence type="ECO:0000256" key="1">
    <source>
        <dbReference type="ARBA" id="ARBA00004370"/>
    </source>
</evidence>
<comment type="subcellular location">
    <subcellularLocation>
        <location evidence="1">Membrane</location>
    </subcellularLocation>
</comment>
<feature type="region of interest" description="Disordered" evidence="5">
    <location>
        <begin position="12"/>
        <end position="72"/>
    </location>
</feature>
<dbReference type="PROSITE" id="PS00107">
    <property type="entry name" value="PROTEIN_KINASE_ATP"/>
    <property type="match status" value="1"/>
</dbReference>
<evidence type="ECO:0000259" key="6">
    <source>
        <dbReference type="PROSITE" id="PS50011"/>
    </source>
</evidence>
<sequence>MNLLCCFSSSNTNATRNAAGPAGTSTEESPPTVASAQPSSLESTRTPGTVPRAKNVAGNSSSQAPNTEPNINNIPTQIFTFQELRAATKEFRKNRLIGEGYYGKVYKGILGKDGPDVAIKDLNLRGVHEKNQFLVEVLTLSNIRHANVINLVGYCADDNHRLLVCEQTARSSLDNYLFDLAWQHPLDWFTRMRIAYDAAKGLEYLHNKFNPPLTYRELRTSSILLDENFNPKLSAFGLSNLAAPVMDTNGNCVPSYAASAQWRVEADVFNFGVILLELISGRRFIDRSKPSHEQHILNWARPMFRDKRRHPELIDHLIKDDYPSLALNRAVDVAAMCLQQIASYRPIMTDVVLSFTGIMAAGNEITLSPSSSTSE</sequence>
<dbReference type="InterPro" id="IPR017441">
    <property type="entry name" value="Protein_kinase_ATP_BS"/>
</dbReference>